<reference evidence="2" key="1">
    <citation type="journal article" date="2015" name="Nature">
        <title>Complex archaea that bridge the gap between prokaryotes and eukaryotes.</title>
        <authorList>
            <person name="Spang A."/>
            <person name="Saw J.H."/>
            <person name="Jorgensen S.L."/>
            <person name="Zaremba-Niedzwiedzka K."/>
            <person name="Martijn J."/>
            <person name="Lind A.E."/>
            <person name="van Eijk R."/>
            <person name="Schleper C."/>
            <person name="Guy L."/>
            <person name="Ettema T.J."/>
        </authorList>
    </citation>
    <scope>NUCLEOTIDE SEQUENCE</scope>
</reference>
<keyword evidence="1" id="KW-0812">Transmembrane</keyword>
<keyword evidence="1" id="KW-1133">Transmembrane helix</keyword>
<proteinExistence type="predicted"/>
<feature type="transmembrane region" description="Helical" evidence="1">
    <location>
        <begin position="12"/>
        <end position="28"/>
    </location>
</feature>
<protein>
    <submittedName>
        <fullName evidence="2">Uncharacterized protein</fullName>
    </submittedName>
</protein>
<gene>
    <name evidence="2" type="ORF">LCGC14_1211210</name>
</gene>
<organism evidence="2">
    <name type="scientific">marine sediment metagenome</name>
    <dbReference type="NCBI Taxonomy" id="412755"/>
    <lineage>
        <taxon>unclassified sequences</taxon>
        <taxon>metagenomes</taxon>
        <taxon>ecological metagenomes</taxon>
    </lineage>
</organism>
<comment type="caution">
    <text evidence="2">The sequence shown here is derived from an EMBL/GenBank/DDBJ whole genome shotgun (WGS) entry which is preliminary data.</text>
</comment>
<dbReference type="EMBL" id="LAZR01006304">
    <property type="protein sequence ID" value="KKM93157.1"/>
    <property type="molecule type" value="Genomic_DNA"/>
</dbReference>
<sequence length="109" mass="12894">MSVDIRSEAPGIGLASVWLGILRMLPFAKQAYNRSLRNLMDEKKMSPESFRHYHQYLLGLVRLTKKNSMEFRNRNRETEDILRHYPRLNAHKGAMLERVKAHRRKCNLS</sequence>
<evidence type="ECO:0000313" key="2">
    <source>
        <dbReference type="EMBL" id="KKM93157.1"/>
    </source>
</evidence>
<dbReference type="AlphaFoldDB" id="A0A0F9PIJ7"/>
<keyword evidence="1" id="KW-0472">Membrane</keyword>
<evidence type="ECO:0000256" key="1">
    <source>
        <dbReference type="SAM" id="Phobius"/>
    </source>
</evidence>
<name>A0A0F9PIJ7_9ZZZZ</name>
<accession>A0A0F9PIJ7</accession>